<gene>
    <name evidence="1" type="ORF">KQX54_007811</name>
</gene>
<organism evidence="1 2">
    <name type="scientific">Cotesia glomerata</name>
    <name type="common">Lepidopteran parasitic wasp</name>
    <name type="synonym">Apanteles glomeratus</name>
    <dbReference type="NCBI Taxonomy" id="32391"/>
    <lineage>
        <taxon>Eukaryota</taxon>
        <taxon>Metazoa</taxon>
        <taxon>Ecdysozoa</taxon>
        <taxon>Arthropoda</taxon>
        <taxon>Hexapoda</taxon>
        <taxon>Insecta</taxon>
        <taxon>Pterygota</taxon>
        <taxon>Neoptera</taxon>
        <taxon>Endopterygota</taxon>
        <taxon>Hymenoptera</taxon>
        <taxon>Apocrita</taxon>
        <taxon>Ichneumonoidea</taxon>
        <taxon>Braconidae</taxon>
        <taxon>Microgastrinae</taxon>
        <taxon>Cotesia</taxon>
    </lineage>
</organism>
<keyword evidence="2" id="KW-1185">Reference proteome</keyword>
<dbReference type="EMBL" id="JAHXZJ010001119">
    <property type="protein sequence ID" value="KAH0554120.1"/>
    <property type="molecule type" value="Genomic_DNA"/>
</dbReference>
<comment type="caution">
    <text evidence="1">The sequence shown here is derived from an EMBL/GenBank/DDBJ whole genome shotgun (WGS) entry which is preliminary data.</text>
</comment>
<dbReference type="Proteomes" id="UP000826195">
    <property type="component" value="Unassembled WGS sequence"/>
</dbReference>
<name>A0AAV7INC4_COTGL</name>
<protein>
    <submittedName>
        <fullName evidence="1">Uncharacterized protein</fullName>
    </submittedName>
</protein>
<evidence type="ECO:0000313" key="2">
    <source>
        <dbReference type="Proteomes" id="UP000826195"/>
    </source>
</evidence>
<accession>A0AAV7INC4</accession>
<reference evidence="1 2" key="1">
    <citation type="journal article" date="2021" name="J. Hered.">
        <title>A chromosome-level genome assembly of the parasitoid wasp, Cotesia glomerata (Hymenoptera: Braconidae).</title>
        <authorList>
            <person name="Pinto B.J."/>
            <person name="Weis J.J."/>
            <person name="Gamble T."/>
            <person name="Ode P.J."/>
            <person name="Paul R."/>
            <person name="Zaspel J.M."/>
        </authorList>
    </citation>
    <scope>NUCLEOTIDE SEQUENCE [LARGE SCALE GENOMIC DNA]</scope>
    <source>
        <strain evidence="1">CgM1</strain>
    </source>
</reference>
<dbReference type="AlphaFoldDB" id="A0AAV7INC4"/>
<sequence length="265" mass="31201">MDIVIDIHGYYGLRNQPFIKELAILSIQTNDSVVSCSIDKHYVFAPPYRWELLPKNSQDQYSKMFNTHGIPWQLGFYNPDLQSSILRDNIINARQLSITSLKPIKSSTNDKPSKPSEPSKYVKYKEGHYVFKPPCTWEELSERLQQYYKVDEENSKIKWEEGEYEASSQRQILNDWIKNADRVFVIDENIKNKLKKIVTINKPIICLNENLNVLFEYSTGAKCGWHYDPDESICTKKNAIRIRDFLNKRKHVVKDFDNKQRSKKK</sequence>
<proteinExistence type="predicted"/>
<evidence type="ECO:0000313" key="1">
    <source>
        <dbReference type="EMBL" id="KAH0554120.1"/>
    </source>
</evidence>